<sequence length="270" mass="29301">MTSPVRASTRISIAWSGAEGYEDTDTLVLTINGWSLDLRVYSGGPHKGEVEWATVGNVIELEGSTDGASGVLRSFLMCRRGVIASRVVEWGRSHTDITITRSSIPADSSSSPADKPMLRWDHIIDTHPPSSVPDQGTFITLPNGDVSEVGVMHNLATGQTEPYEEVWRRFPREVGDYCVLERLGGDRGAKAFVGRIGSRALGLGMDADGVFTGWREEKGGSGWRRVYEFNGNNGNAGLQSLPDPIPAEWKEGQEVELGGATWNVRTVGKL</sequence>
<evidence type="ECO:0000313" key="1">
    <source>
        <dbReference type="EMBL" id="RSH91631.1"/>
    </source>
</evidence>
<protein>
    <recommendedName>
        <fullName evidence="3">Protein HRI1</fullName>
    </recommendedName>
</protein>
<organism evidence="1 2">
    <name type="scientific">Saitozyma podzolica</name>
    <dbReference type="NCBI Taxonomy" id="1890683"/>
    <lineage>
        <taxon>Eukaryota</taxon>
        <taxon>Fungi</taxon>
        <taxon>Dikarya</taxon>
        <taxon>Basidiomycota</taxon>
        <taxon>Agaricomycotina</taxon>
        <taxon>Tremellomycetes</taxon>
        <taxon>Tremellales</taxon>
        <taxon>Trimorphomycetaceae</taxon>
        <taxon>Saitozyma</taxon>
    </lineage>
</organism>
<dbReference type="OrthoDB" id="4045395at2759"/>
<evidence type="ECO:0008006" key="3">
    <source>
        <dbReference type="Google" id="ProtNLM"/>
    </source>
</evidence>
<dbReference type="AlphaFoldDB" id="A0A427YKS3"/>
<dbReference type="Gene3D" id="2.40.128.320">
    <property type="entry name" value="Protein HRI1, N-terminal domain"/>
    <property type="match status" value="2"/>
</dbReference>
<evidence type="ECO:0000313" key="2">
    <source>
        <dbReference type="Proteomes" id="UP000279259"/>
    </source>
</evidence>
<proteinExistence type="predicted"/>
<dbReference type="Proteomes" id="UP000279259">
    <property type="component" value="Unassembled WGS sequence"/>
</dbReference>
<dbReference type="EMBL" id="RSCD01000007">
    <property type="protein sequence ID" value="RSH91631.1"/>
    <property type="molecule type" value="Genomic_DNA"/>
</dbReference>
<name>A0A427YKS3_9TREE</name>
<comment type="caution">
    <text evidence="1">The sequence shown here is derived from an EMBL/GenBank/DDBJ whole genome shotgun (WGS) entry which is preliminary data.</text>
</comment>
<accession>A0A427YKS3</accession>
<keyword evidence="2" id="KW-1185">Reference proteome</keyword>
<reference evidence="1 2" key="1">
    <citation type="submission" date="2018-11" db="EMBL/GenBank/DDBJ databases">
        <title>Genome sequence of Saitozyma podzolica DSM 27192.</title>
        <authorList>
            <person name="Aliyu H."/>
            <person name="Gorte O."/>
            <person name="Ochsenreither K."/>
        </authorList>
    </citation>
    <scope>NUCLEOTIDE SEQUENCE [LARGE SCALE GENOMIC DNA]</scope>
    <source>
        <strain evidence="1 2">DSM 27192</strain>
    </source>
</reference>
<dbReference type="InterPro" id="IPR043047">
    <property type="entry name" value="Hri1_N_sf"/>
</dbReference>
<dbReference type="STRING" id="1890683.A0A427YKS3"/>
<gene>
    <name evidence="1" type="ORF">EHS25_009000</name>
</gene>
<dbReference type="InterPro" id="IPR031818">
    <property type="entry name" value="Hri1"/>
</dbReference>
<dbReference type="Pfam" id="PF16815">
    <property type="entry name" value="HRI1"/>
    <property type="match status" value="1"/>
</dbReference>